<name>A0AAV1UF06_9STRA</name>
<comment type="caution">
    <text evidence="2">The sequence shown here is derived from an EMBL/GenBank/DDBJ whole genome shotgun (WGS) entry which is preliminary data.</text>
</comment>
<evidence type="ECO:0000313" key="3">
    <source>
        <dbReference type="Proteomes" id="UP001162060"/>
    </source>
</evidence>
<dbReference type="AlphaFoldDB" id="A0AAV1UF06"/>
<sequence length="233" mass="24628">MRAAEESSFIASTASGNVPAVARNYRAVPVATSPRGESPRATVTSAAAAADAATRNADEPVIKLISSGESDDASASKAAPPTSGSSGADTAKSRLTGSGKRGGIVSEIFGTSASSDESPSHASPSDNRSRADGGDAPMRHHKRTSLRDQVATVVSAHAHTTQETRDRNVLCHAPQVESPRMPSSKESYRLAGTTIERDRIPLFDYTRICSSNFSTETICTEKELYTDAFFKHR</sequence>
<feature type="compositionally biased region" description="Low complexity" evidence="1">
    <location>
        <begin position="41"/>
        <end position="55"/>
    </location>
</feature>
<accession>A0AAV1UF06</accession>
<feature type="compositionally biased region" description="Low complexity" evidence="1">
    <location>
        <begin position="112"/>
        <end position="126"/>
    </location>
</feature>
<feature type="compositionally biased region" description="Low complexity" evidence="1">
    <location>
        <begin position="73"/>
        <end position="89"/>
    </location>
</feature>
<dbReference type="Proteomes" id="UP001162060">
    <property type="component" value="Unassembled WGS sequence"/>
</dbReference>
<dbReference type="EMBL" id="CAKLBY020000192">
    <property type="protein sequence ID" value="CAK7932861.1"/>
    <property type="molecule type" value="Genomic_DNA"/>
</dbReference>
<proteinExistence type="predicted"/>
<evidence type="ECO:0000256" key="1">
    <source>
        <dbReference type="SAM" id="MobiDB-lite"/>
    </source>
</evidence>
<evidence type="ECO:0000313" key="2">
    <source>
        <dbReference type="EMBL" id="CAK7932861.1"/>
    </source>
</evidence>
<reference evidence="2" key="1">
    <citation type="submission" date="2024-01" db="EMBL/GenBank/DDBJ databases">
        <authorList>
            <person name="Webb A."/>
        </authorList>
    </citation>
    <scope>NUCLEOTIDE SEQUENCE</scope>
    <source>
        <strain evidence="2">Pm1</strain>
    </source>
</reference>
<gene>
    <name evidence="2" type="ORF">PM001_LOCUS18011</name>
</gene>
<feature type="region of interest" description="Disordered" evidence="1">
    <location>
        <begin position="29"/>
        <end position="147"/>
    </location>
</feature>
<organism evidence="2 3">
    <name type="scientific">Peronospora matthiolae</name>
    <dbReference type="NCBI Taxonomy" id="2874970"/>
    <lineage>
        <taxon>Eukaryota</taxon>
        <taxon>Sar</taxon>
        <taxon>Stramenopiles</taxon>
        <taxon>Oomycota</taxon>
        <taxon>Peronosporomycetes</taxon>
        <taxon>Peronosporales</taxon>
        <taxon>Peronosporaceae</taxon>
        <taxon>Peronospora</taxon>
    </lineage>
</organism>
<protein>
    <submittedName>
        <fullName evidence="2">Uncharacterized protein</fullName>
    </submittedName>
</protein>